<organism evidence="9 10">
    <name type="scientific">Streptomyces orinoci</name>
    <name type="common">Streptoverticillium orinoci</name>
    <dbReference type="NCBI Taxonomy" id="67339"/>
    <lineage>
        <taxon>Bacteria</taxon>
        <taxon>Bacillati</taxon>
        <taxon>Actinomycetota</taxon>
        <taxon>Actinomycetes</taxon>
        <taxon>Kitasatosporales</taxon>
        <taxon>Streptomycetaceae</taxon>
        <taxon>Streptomyces</taxon>
    </lineage>
</organism>
<dbReference type="HAMAP" id="MF_00378">
    <property type="entry name" value="Exonuc_7_L"/>
    <property type="match status" value="1"/>
</dbReference>
<evidence type="ECO:0000256" key="6">
    <source>
        <dbReference type="RuleBase" id="RU004355"/>
    </source>
</evidence>
<dbReference type="GO" id="GO:0008855">
    <property type="term" value="F:exodeoxyribonuclease VII activity"/>
    <property type="evidence" value="ECO:0007669"/>
    <property type="project" value="UniProtKB-EC"/>
</dbReference>
<dbReference type="EC" id="3.1.11.6" evidence="5"/>
<comment type="subunit">
    <text evidence="5">Heterooligomer composed of large and small subunits.</text>
</comment>
<dbReference type="InterPro" id="IPR025824">
    <property type="entry name" value="OB-fold_nuc-bd_dom"/>
</dbReference>
<dbReference type="Proteomes" id="UP001552594">
    <property type="component" value="Unassembled WGS sequence"/>
</dbReference>
<evidence type="ECO:0000256" key="3">
    <source>
        <dbReference type="ARBA" id="ARBA00022801"/>
    </source>
</evidence>
<feature type="domain" description="OB-fold nucleic acid binding" evidence="8">
    <location>
        <begin position="12"/>
        <end position="106"/>
    </location>
</feature>
<proteinExistence type="inferred from homology"/>
<dbReference type="NCBIfam" id="TIGR00237">
    <property type="entry name" value="xseA"/>
    <property type="match status" value="1"/>
</dbReference>
<keyword evidence="10" id="KW-1185">Reference proteome</keyword>
<evidence type="ECO:0000256" key="1">
    <source>
        <dbReference type="ARBA" id="ARBA00022490"/>
    </source>
</evidence>
<dbReference type="InterPro" id="IPR003753">
    <property type="entry name" value="Exonuc_VII_L"/>
</dbReference>
<keyword evidence="2 5" id="KW-0540">Nuclease</keyword>
<dbReference type="CDD" id="cd04489">
    <property type="entry name" value="ExoVII_LU_OBF"/>
    <property type="match status" value="1"/>
</dbReference>
<evidence type="ECO:0000259" key="8">
    <source>
        <dbReference type="Pfam" id="PF13742"/>
    </source>
</evidence>
<evidence type="ECO:0000256" key="5">
    <source>
        <dbReference type="HAMAP-Rule" id="MF_00378"/>
    </source>
</evidence>
<dbReference type="Pfam" id="PF02601">
    <property type="entry name" value="Exonuc_VII_L"/>
    <property type="match status" value="1"/>
</dbReference>
<comment type="similarity">
    <text evidence="5 6">Belongs to the XseA family.</text>
</comment>
<evidence type="ECO:0000259" key="7">
    <source>
        <dbReference type="Pfam" id="PF02601"/>
    </source>
</evidence>
<keyword evidence="1 5" id="KW-0963">Cytoplasm</keyword>
<comment type="function">
    <text evidence="5">Bidirectionally degrades single-stranded DNA into large acid-insoluble oligonucleotides, which are then degraded further into small acid-soluble oligonucleotides.</text>
</comment>
<comment type="subcellular location">
    <subcellularLocation>
        <location evidence="5 6">Cytoplasm</location>
    </subcellularLocation>
</comment>
<reference evidence="9 10" key="1">
    <citation type="submission" date="2024-06" db="EMBL/GenBank/DDBJ databases">
        <title>The Natural Products Discovery Center: Release of the First 8490 Sequenced Strains for Exploring Actinobacteria Biosynthetic Diversity.</title>
        <authorList>
            <person name="Kalkreuter E."/>
            <person name="Kautsar S.A."/>
            <person name="Yang D."/>
            <person name="Bader C.D."/>
            <person name="Teijaro C.N."/>
            <person name="Fluegel L."/>
            <person name="Davis C.M."/>
            <person name="Simpson J.R."/>
            <person name="Lauterbach L."/>
            <person name="Steele A.D."/>
            <person name="Gui C."/>
            <person name="Meng S."/>
            <person name="Li G."/>
            <person name="Viehrig K."/>
            <person name="Ye F."/>
            <person name="Su P."/>
            <person name="Kiefer A.F."/>
            <person name="Nichols A."/>
            <person name="Cepeda A.J."/>
            <person name="Yan W."/>
            <person name="Fan B."/>
            <person name="Jiang Y."/>
            <person name="Adhikari A."/>
            <person name="Zheng C.-J."/>
            <person name="Schuster L."/>
            <person name="Cowan T.M."/>
            <person name="Smanski M.J."/>
            <person name="Chevrette M.G."/>
            <person name="De Carvalho L.P.S."/>
            <person name="Shen B."/>
        </authorList>
    </citation>
    <scope>NUCLEOTIDE SEQUENCE [LARGE SCALE GENOMIC DNA]</scope>
    <source>
        <strain evidence="9 10">NPDC052347</strain>
    </source>
</reference>
<sequence>MALQTSPEAPIPVGQVSRLIGGWIDRLGAVWVEGQITQLSRRPGAGVVFLTLRDPAHDISLSVTCYRAVFDQVADVVSEGARVVVHAKPEWYAPRGSLSLRATEIRPVGVGELLARLEQLKRSLAAEGLFAAERKRPLPFLPQLIGLVCGRASAAERDVLENARHRWPAVRFEVRNVPVQGAQAVPRVIEAVRELDALAGVDVIIVARGGGSVEDLLPFSDERLIRTVAACGTPVVSAIGHEPDSPLLDLVADLRASTPTDAAKRVVPDVGEELLRVRQLRDRARRCVTALVDREERGLASVRARPCVERPQRMVDEREEEISALTGRARRTLGHLLDRADSELAHTLARVVALSPAATLRRGYAVLQRTDGAVVRAPAQVAEGEDLRARVAEGEFTVRVR</sequence>
<dbReference type="InterPro" id="IPR020579">
    <property type="entry name" value="Exonuc_VII_lsu_C"/>
</dbReference>
<evidence type="ECO:0000313" key="9">
    <source>
        <dbReference type="EMBL" id="MEV5505845.1"/>
    </source>
</evidence>
<dbReference type="PANTHER" id="PTHR30008:SF0">
    <property type="entry name" value="EXODEOXYRIBONUCLEASE 7 LARGE SUBUNIT"/>
    <property type="match status" value="1"/>
</dbReference>
<evidence type="ECO:0000313" key="10">
    <source>
        <dbReference type="Proteomes" id="UP001552594"/>
    </source>
</evidence>
<dbReference type="PANTHER" id="PTHR30008">
    <property type="entry name" value="EXODEOXYRIBONUCLEASE 7 LARGE SUBUNIT"/>
    <property type="match status" value="1"/>
</dbReference>
<comment type="catalytic activity">
    <reaction evidence="5 6">
        <text>Exonucleolytic cleavage in either 5'- to 3'- or 3'- to 5'-direction to yield nucleoside 5'-phosphates.</text>
        <dbReference type="EC" id="3.1.11.6"/>
    </reaction>
</comment>
<gene>
    <name evidence="5 9" type="primary">xseA</name>
    <name evidence="9" type="ORF">AB0L16_05115</name>
</gene>
<dbReference type="RefSeq" id="WP_109283040.1">
    <property type="nucleotide sequence ID" value="NZ_JBFAUK010000003.1"/>
</dbReference>
<evidence type="ECO:0000256" key="4">
    <source>
        <dbReference type="ARBA" id="ARBA00022839"/>
    </source>
</evidence>
<protein>
    <recommendedName>
        <fullName evidence="5">Exodeoxyribonuclease 7 large subunit</fullName>
        <ecNumber evidence="5">3.1.11.6</ecNumber>
    </recommendedName>
    <alternativeName>
        <fullName evidence="5">Exodeoxyribonuclease VII large subunit</fullName>
        <shortName evidence="5">Exonuclease VII large subunit</shortName>
    </alternativeName>
</protein>
<keyword evidence="3 5" id="KW-0378">Hydrolase</keyword>
<accession>A0ABV3JSS9</accession>
<keyword evidence="4 5" id="KW-0269">Exonuclease</keyword>
<name>A0ABV3JSS9_STRON</name>
<dbReference type="EMBL" id="JBFAUK010000003">
    <property type="protein sequence ID" value="MEV5505845.1"/>
    <property type="molecule type" value="Genomic_DNA"/>
</dbReference>
<feature type="domain" description="Exonuclease VII large subunit C-terminal" evidence="7">
    <location>
        <begin position="129"/>
        <end position="348"/>
    </location>
</feature>
<comment type="caution">
    <text evidence="9">The sequence shown here is derived from an EMBL/GenBank/DDBJ whole genome shotgun (WGS) entry which is preliminary data.</text>
</comment>
<evidence type="ECO:0000256" key="2">
    <source>
        <dbReference type="ARBA" id="ARBA00022722"/>
    </source>
</evidence>
<dbReference type="Pfam" id="PF13742">
    <property type="entry name" value="tRNA_anti_2"/>
    <property type="match status" value="1"/>
</dbReference>